<sequence length="516" mass="56117">MSHLASVPSLLDVLPVEPATRTEAEALLSDYVVLPEEQKGPARASLLAKIFPLVFGEIALVEGSASYEENRTQPWSTNCWLSPSVILTPRSTTEVSQILALTRFIGATFSVRGGGRLHNPTFTSNDGGVVIFLSKLTQLNLADDKKTVDIGPGHRWLDVYKGLDAHGLTVAGGRIPHVGVPGLLLGGGLSFQNSEHSLGCMNVVDYEVVLADSSIVHANASENSDLFWALKGGGTNYGIVTNFRMSTIPNAIWAEGRVYPATPETSSQLFHALMDYHKLIESDNKATLIWHTLNQTTLLIFFYCAPVEKPDVFAPFYDIPFLMNVVPPAKRTVYEMVDAVSNILAAEQLSHDMRTTTTLPSLTVYEAAEKARLQEMASLSDLPRADLTMVIQPMSSLALKVAEAKGGNPLGLGGVGGHQWFLVMADYADTLSEADEARVRGSVKRIVDVVEETAKREGVYVPYKYSNYSSRDQDPLASYGEANLGKLKEIAARYDPEGVFQVLQNGGWLVSKAGKQ</sequence>
<feature type="domain" description="FAD-binding PCMH-type" evidence="5">
    <location>
        <begin position="79"/>
        <end position="250"/>
    </location>
</feature>
<dbReference type="EMBL" id="JBFXLR010000001">
    <property type="protein sequence ID" value="KAL2861803.1"/>
    <property type="molecule type" value="Genomic_DNA"/>
</dbReference>
<evidence type="ECO:0000313" key="7">
    <source>
        <dbReference type="Proteomes" id="UP001610444"/>
    </source>
</evidence>
<reference evidence="6 7" key="1">
    <citation type="submission" date="2024-07" db="EMBL/GenBank/DDBJ databases">
        <title>Section-level genome sequencing and comparative genomics of Aspergillus sections Usti and Cavernicolus.</title>
        <authorList>
            <consortium name="Lawrence Berkeley National Laboratory"/>
            <person name="Nybo J.L."/>
            <person name="Vesth T.C."/>
            <person name="Theobald S."/>
            <person name="Frisvad J.C."/>
            <person name="Larsen T.O."/>
            <person name="Kjaerboelling I."/>
            <person name="Rothschild-Mancinelli K."/>
            <person name="Lyhne E.K."/>
            <person name="Kogle M.E."/>
            <person name="Barry K."/>
            <person name="Clum A."/>
            <person name="Na H."/>
            <person name="Ledsgaard L."/>
            <person name="Lin J."/>
            <person name="Lipzen A."/>
            <person name="Kuo A."/>
            <person name="Riley R."/>
            <person name="Mondo S."/>
            <person name="LaButti K."/>
            <person name="Haridas S."/>
            <person name="Pangalinan J."/>
            <person name="Salamov A.A."/>
            <person name="Simmons B.A."/>
            <person name="Magnuson J.K."/>
            <person name="Chen J."/>
            <person name="Drula E."/>
            <person name="Henrissat B."/>
            <person name="Wiebenga A."/>
            <person name="Lubbers R.J."/>
            <person name="Gomes A.C."/>
            <person name="Macurrencykelacurrency M.R."/>
            <person name="Stajich J."/>
            <person name="Grigoriev I.V."/>
            <person name="Mortensen U.H."/>
            <person name="De vries R.P."/>
            <person name="Baker S.E."/>
            <person name="Andersen M.R."/>
        </authorList>
    </citation>
    <scope>NUCLEOTIDE SEQUENCE [LARGE SCALE GENOMIC DNA]</scope>
    <source>
        <strain evidence="6 7">CBS 756.74</strain>
    </source>
</reference>
<dbReference type="PROSITE" id="PS51387">
    <property type="entry name" value="FAD_PCMH"/>
    <property type="match status" value="1"/>
</dbReference>
<evidence type="ECO:0000256" key="3">
    <source>
        <dbReference type="ARBA" id="ARBA00022827"/>
    </source>
</evidence>
<dbReference type="Proteomes" id="UP001610444">
    <property type="component" value="Unassembled WGS sequence"/>
</dbReference>
<name>A0ABR4LB94_9EURO</name>
<evidence type="ECO:0000256" key="4">
    <source>
        <dbReference type="ARBA" id="ARBA00023002"/>
    </source>
</evidence>
<protein>
    <recommendedName>
        <fullName evidence="5">FAD-binding PCMH-type domain-containing protein</fullName>
    </recommendedName>
</protein>
<keyword evidence="2" id="KW-0285">Flavoprotein</keyword>
<organism evidence="6 7">
    <name type="scientific">Aspergillus pseudodeflectus</name>
    <dbReference type="NCBI Taxonomy" id="176178"/>
    <lineage>
        <taxon>Eukaryota</taxon>
        <taxon>Fungi</taxon>
        <taxon>Dikarya</taxon>
        <taxon>Ascomycota</taxon>
        <taxon>Pezizomycotina</taxon>
        <taxon>Eurotiomycetes</taxon>
        <taxon>Eurotiomycetidae</taxon>
        <taxon>Eurotiales</taxon>
        <taxon>Aspergillaceae</taxon>
        <taxon>Aspergillus</taxon>
        <taxon>Aspergillus subgen. Nidulantes</taxon>
    </lineage>
</organism>
<dbReference type="Pfam" id="PF01565">
    <property type="entry name" value="FAD_binding_4"/>
    <property type="match status" value="1"/>
</dbReference>
<evidence type="ECO:0000313" key="6">
    <source>
        <dbReference type="EMBL" id="KAL2861803.1"/>
    </source>
</evidence>
<evidence type="ECO:0000256" key="1">
    <source>
        <dbReference type="ARBA" id="ARBA00005466"/>
    </source>
</evidence>
<gene>
    <name evidence="6" type="ORF">BJX68DRAFT_11988</name>
</gene>
<proteinExistence type="inferred from homology"/>
<dbReference type="InterPro" id="IPR016169">
    <property type="entry name" value="FAD-bd_PCMH_sub2"/>
</dbReference>
<comment type="similarity">
    <text evidence="1">Belongs to the oxygen-dependent FAD-linked oxidoreductase family.</text>
</comment>
<evidence type="ECO:0000256" key="2">
    <source>
        <dbReference type="ARBA" id="ARBA00022630"/>
    </source>
</evidence>
<keyword evidence="4" id="KW-0560">Oxidoreductase</keyword>
<keyword evidence="3" id="KW-0274">FAD</keyword>
<dbReference type="PANTHER" id="PTHR42973:SF54">
    <property type="entry name" value="FAD-BINDING PCMH-TYPE DOMAIN-CONTAINING PROTEIN"/>
    <property type="match status" value="1"/>
</dbReference>
<dbReference type="GeneID" id="98151263"/>
<evidence type="ECO:0000259" key="5">
    <source>
        <dbReference type="PROSITE" id="PS51387"/>
    </source>
</evidence>
<dbReference type="RefSeq" id="XP_070905893.1">
    <property type="nucleotide sequence ID" value="XM_071036099.1"/>
</dbReference>
<dbReference type="Gene3D" id="3.30.465.10">
    <property type="match status" value="1"/>
</dbReference>
<keyword evidence="7" id="KW-1185">Reference proteome</keyword>
<dbReference type="SUPFAM" id="SSF56176">
    <property type="entry name" value="FAD-binding/transporter-associated domain-like"/>
    <property type="match status" value="1"/>
</dbReference>
<dbReference type="InterPro" id="IPR016166">
    <property type="entry name" value="FAD-bd_PCMH"/>
</dbReference>
<dbReference type="InterPro" id="IPR050416">
    <property type="entry name" value="FAD-linked_Oxidoreductase"/>
</dbReference>
<dbReference type="InterPro" id="IPR006094">
    <property type="entry name" value="Oxid_FAD_bind_N"/>
</dbReference>
<accession>A0ABR4LB94</accession>
<comment type="caution">
    <text evidence="6">The sequence shown here is derived from an EMBL/GenBank/DDBJ whole genome shotgun (WGS) entry which is preliminary data.</text>
</comment>
<dbReference type="PANTHER" id="PTHR42973">
    <property type="entry name" value="BINDING OXIDOREDUCTASE, PUTATIVE (AFU_ORTHOLOGUE AFUA_1G17690)-RELATED"/>
    <property type="match status" value="1"/>
</dbReference>
<dbReference type="InterPro" id="IPR036318">
    <property type="entry name" value="FAD-bd_PCMH-like_sf"/>
</dbReference>